<accession>V8P1M6</accession>
<organism evidence="2 3">
    <name type="scientific">Ophiophagus hannah</name>
    <name type="common">King cobra</name>
    <name type="synonym">Naja hannah</name>
    <dbReference type="NCBI Taxonomy" id="8665"/>
    <lineage>
        <taxon>Eukaryota</taxon>
        <taxon>Metazoa</taxon>
        <taxon>Chordata</taxon>
        <taxon>Craniata</taxon>
        <taxon>Vertebrata</taxon>
        <taxon>Euteleostomi</taxon>
        <taxon>Lepidosauria</taxon>
        <taxon>Squamata</taxon>
        <taxon>Bifurcata</taxon>
        <taxon>Unidentata</taxon>
        <taxon>Episquamata</taxon>
        <taxon>Toxicofera</taxon>
        <taxon>Serpentes</taxon>
        <taxon>Colubroidea</taxon>
        <taxon>Elapidae</taxon>
        <taxon>Elapinae</taxon>
        <taxon>Ophiophagus</taxon>
    </lineage>
</organism>
<dbReference type="EMBL" id="AZIM01001025">
    <property type="protein sequence ID" value="ETE68414.1"/>
    <property type="molecule type" value="Genomic_DNA"/>
</dbReference>
<dbReference type="OrthoDB" id="263283at2759"/>
<dbReference type="Proteomes" id="UP000018936">
    <property type="component" value="Unassembled WGS sequence"/>
</dbReference>
<feature type="domain" description="DMAP1-binding" evidence="1">
    <location>
        <begin position="458"/>
        <end position="507"/>
    </location>
</feature>
<feature type="non-terminal residue" evidence="2">
    <location>
        <position position="1"/>
    </location>
</feature>
<evidence type="ECO:0000313" key="2">
    <source>
        <dbReference type="EMBL" id="ETE68414.1"/>
    </source>
</evidence>
<comment type="caution">
    <text evidence="2">The sequence shown here is derived from an EMBL/GenBank/DDBJ whole genome shotgun (WGS) entry which is preliminary data.</text>
</comment>
<evidence type="ECO:0000313" key="3">
    <source>
        <dbReference type="Proteomes" id="UP000018936"/>
    </source>
</evidence>
<name>V8P1M6_OPHHA</name>
<gene>
    <name evidence="2" type="ORF">L345_05789</name>
</gene>
<dbReference type="InterPro" id="IPR010506">
    <property type="entry name" value="DMAP1-bd"/>
</dbReference>
<dbReference type="Pfam" id="PF06464">
    <property type="entry name" value="DMAP_binding"/>
    <property type="match status" value="1"/>
</dbReference>
<proteinExistence type="predicted"/>
<evidence type="ECO:0000259" key="1">
    <source>
        <dbReference type="Pfam" id="PF06464"/>
    </source>
</evidence>
<keyword evidence="3" id="KW-1185">Reference proteome</keyword>
<sequence>MTYFNYTWLVTLLHDNEEMHDLYKCVYNEAWQFKIPLSQSKKTVTKMIKDQQRNYSPVLGCLYARFGDWNFFLQIRVGKEKSHRVKEQFYKWKCLLGDVKLIPLQPLCMVVSGCITKAIKNERKLLLVEVAAHEFLTVSSENLLPVTEKQKLTLKPFCRSLKRQKYKGFVNFIYINLQIKFMKILLLANKDRSGSVGGLHYLPRPSALRGGKRLFASMPQTPCLNIAPFITLETFCLRTLYSAGSHDFKAAPGRIASLPRKSSDITLVPAAKTDMKTKQEEQKISKAQEIMVEKEDRTLCCWVTWAQSRILFRLSGIIYPLNPDGRSYYKLIDRISFLSFSAKRPILSPLASYQCRRPPPLCPAADIAELEWEFSNIFDDKLGKYTGTPISFNLDPNIAPVRLKPQRVPEIYADELSGRQLAFFFLLVQRVSLFYSSSFFSLLCKCFEALQEHMERIIGDITQKGYEKKRSKLIGAYLPQPPAANGAAAVRCRLQHSEGPARRMHRTSNIGVCDIREAAARERTAPHSTAANRPLFYFRFVLMQEDAWTEYSGERIFSYALDFLINTREKA</sequence>
<protein>
    <recommendedName>
        <fullName evidence="1">DMAP1-binding domain-containing protein</fullName>
    </recommendedName>
</protein>
<reference evidence="2 3" key="1">
    <citation type="journal article" date="2013" name="Proc. Natl. Acad. Sci. U.S.A.">
        <title>The king cobra genome reveals dynamic gene evolution and adaptation in the snake venom system.</title>
        <authorList>
            <person name="Vonk F.J."/>
            <person name="Casewell N.R."/>
            <person name="Henkel C.V."/>
            <person name="Heimberg A.M."/>
            <person name="Jansen H.J."/>
            <person name="McCleary R.J."/>
            <person name="Kerkkamp H.M."/>
            <person name="Vos R.A."/>
            <person name="Guerreiro I."/>
            <person name="Calvete J.J."/>
            <person name="Wuster W."/>
            <person name="Woods A.E."/>
            <person name="Logan J.M."/>
            <person name="Harrison R.A."/>
            <person name="Castoe T.A."/>
            <person name="de Koning A.P."/>
            <person name="Pollock D.D."/>
            <person name="Yandell M."/>
            <person name="Calderon D."/>
            <person name="Renjifo C."/>
            <person name="Currier R.B."/>
            <person name="Salgado D."/>
            <person name="Pla D."/>
            <person name="Sanz L."/>
            <person name="Hyder A.S."/>
            <person name="Ribeiro J.M."/>
            <person name="Arntzen J.W."/>
            <person name="van den Thillart G.E."/>
            <person name="Boetzer M."/>
            <person name="Pirovano W."/>
            <person name="Dirks R.P."/>
            <person name="Spaink H.P."/>
            <person name="Duboule D."/>
            <person name="McGlinn E."/>
            <person name="Kini R.M."/>
            <person name="Richardson M.K."/>
        </authorList>
    </citation>
    <scope>NUCLEOTIDE SEQUENCE</scope>
    <source>
        <tissue evidence="2">Blood</tissue>
    </source>
</reference>
<dbReference type="AlphaFoldDB" id="V8P1M6"/>